<evidence type="ECO:0000256" key="7">
    <source>
        <dbReference type="ARBA" id="ARBA00022630"/>
    </source>
</evidence>
<dbReference type="EMBL" id="JAUHHV010000002">
    <property type="protein sequence ID" value="KAK1433384.1"/>
    <property type="molecule type" value="Genomic_DNA"/>
</dbReference>
<dbReference type="GO" id="GO:0016040">
    <property type="term" value="F:glutamate synthase (NADH) activity"/>
    <property type="evidence" value="ECO:0007669"/>
    <property type="project" value="TreeGrafter"/>
</dbReference>
<keyword evidence="15" id="KW-0003">3Fe-4S</keyword>
<feature type="domain" description="Glutamine amidotransferase type-2" evidence="18">
    <location>
        <begin position="59"/>
        <end position="100"/>
    </location>
</feature>
<dbReference type="GO" id="GO:0003676">
    <property type="term" value="F:nucleic acid binding"/>
    <property type="evidence" value="ECO:0007669"/>
    <property type="project" value="InterPro"/>
</dbReference>
<accession>A0AAD8P5T6</accession>
<keyword evidence="8" id="KW-0288">FMN</keyword>
<comment type="pathway">
    <text evidence="3">Energy metabolism; nitrogen metabolism.</text>
</comment>
<feature type="domain" description="Glutamine amidotransferase type-2" evidence="18">
    <location>
        <begin position="208"/>
        <end position="240"/>
    </location>
</feature>
<dbReference type="GO" id="GO:0006537">
    <property type="term" value="P:glutamate biosynthetic process"/>
    <property type="evidence" value="ECO:0007669"/>
    <property type="project" value="UniProtKB-KW"/>
</dbReference>
<evidence type="ECO:0000256" key="16">
    <source>
        <dbReference type="ARBA" id="ARBA00037928"/>
    </source>
</evidence>
<keyword evidence="7" id="KW-0285">Flavoprotein</keyword>
<dbReference type="InterPro" id="IPR050711">
    <property type="entry name" value="ET-N_metabolism_enzyme"/>
</dbReference>
<comment type="similarity">
    <text evidence="5">Belongs to the glutamate synthase family.</text>
</comment>
<keyword evidence="14" id="KW-0314">Glutamate biosynthesis</keyword>
<protein>
    <recommendedName>
        <fullName evidence="17">glutamate synthase (ferredoxin)</fullName>
        <ecNumber evidence="17">1.4.7.1</ecNumber>
    </recommendedName>
</protein>
<organism evidence="19 20">
    <name type="scientific">Tagetes erecta</name>
    <name type="common">African marigold</name>
    <dbReference type="NCBI Taxonomy" id="13708"/>
    <lineage>
        <taxon>Eukaryota</taxon>
        <taxon>Viridiplantae</taxon>
        <taxon>Streptophyta</taxon>
        <taxon>Embryophyta</taxon>
        <taxon>Tracheophyta</taxon>
        <taxon>Spermatophyta</taxon>
        <taxon>Magnoliopsida</taxon>
        <taxon>eudicotyledons</taxon>
        <taxon>Gunneridae</taxon>
        <taxon>Pentapetalae</taxon>
        <taxon>asterids</taxon>
        <taxon>campanulids</taxon>
        <taxon>Asterales</taxon>
        <taxon>Asteraceae</taxon>
        <taxon>Asteroideae</taxon>
        <taxon>Heliantheae alliance</taxon>
        <taxon>Tageteae</taxon>
        <taxon>Tagetes</taxon>
    </lineage>
</organism>
<evidence type="ECO:0000256" key="4">
    <source>
        <dbReference type="ARBA" id="ARBA00004909"/>
    </source>
</evidence>
<dbReference type="InterPro" id="IPR017932">
    <property type="entry name" value="GATase_2_dom"/>
</dbReference>
<comment type="cofactor">
    <cofactor evidence="2">
        <name>[3Fe-4S] cluster</name>
        <dbReference type="ChEBI" id="CHEBI:21137"/>
    </cofactor>
</comment>
<keyword evidence="13" id="KW-0411">Iron-sulfur</keyword>
<comment type="pathway">
    <text evidence="16">Amino-acid biosynthesis; L-glutamate biosynthesis via GLT pathway; L-glutamate from 2-oxoglutarate and L-glutamine (ferredoxin route): step 1/1.</text>
</comment>
<keyword evidence="10" id="KW-0315">Glutamine amidotransferase</keyword>
<keyword evidence="11" id="KW-0560">Oxidoreductase</keyword>
<dbReference type="GO" id="GO:0019676">
    <property type="term" value="P:ammonia assimilation cycle"/>
    <property type="evidence" value="ECO:0007669"/>
    <property type="project" value="TreeGrafter"/>
</dbReference>
<name>A0AAD8P5T6_TARER</name>
<dbReference type="EC" id="1.4.7.1" evidence="17"/>
<comment type="pathway">
    <text evidence="4">Nitrogen metabolism.</text>
</comment>
<dbReference type="Gene3D" id="3.60.20.10">
    <property type="entry name" value="Glutamine Phosphoribosylpyrophosphate, subunit 1, domain 1"/>
    <property type="match status" value="3"/>
</dbReference>
<dbReference type="GO" id="GO:0016041">
    <property type="term" value="F:glutamate synthase (ferredoxin) activity"/>
    <property type="evidence" value="ECO:0007669"/>
    <property type="project" value="UniProtKB-EC"/>
</dbReference>
<proteinExistence type="inferred from homology"/>
<sequence length="373" mass="41077">MSPLFNQIGNVVLVRVCRDLGLRKSLGYGFINYNNSNDGPIHGEIRTTEGGTPSISRLANMLVSMSHRGACGCETNTSDCAGAGILVGLPHEIYKEFAESFGHMRLGSRTVPIDNSGLGKSPLQAEPVMNKRVSMAAIRAALNLQHGGVRDFYICAFDGGLKLLVQAGRSLLSIFAVTDGRLVGTLEPYWTETDCSQVGSMLLIVGGLASEVGVVDIPPEDVSRKGRLKPGMMLFPEKQKIELKKIVECVNLNGLALPLLGCERVCNLGSKSQDLWHKISVTIDVSFRTVVDKGAFDGVLKLLVRVERSFPEVVMMIPEAWQNDKNMDPQRKVLYEYFSVLLDCFGLQRHQLKRLSVHCSEIDEMALKLKLRR</sequence>
<evidence type="ECO:0000256" key="8">
    <source>
        <dbReference type="ARBA" id="ARBA00022643"/>
    </source>
</evidence>
<keyword evidence="6" id="KW-0028">Amino-acid biosynthesis</keyword>
<comment type="cofactor">
    <cofactor evidence="1">
        <name>FMN</name>
        <dbReference type="ChEBI" id="CHEBI:58210"/>
    </cofactor>
</comment>
<evidence type="ECO:0000313" key="20">
    <source>
        <dbReference type="Proteomes" id="UP001229421"/>
    </source>
</evidence>
<dbReference type="SUPFAM" id="SSF54928">
    <property type="entry name" value="RNA-binding domain, RBD"/>
    <property type="match status" value="1"/>
</dbReference>
<dbReference type="InterPro" id="IPR035979">
    <property type="entry name" value="RBD_domain_sf"/>
</dbReference>
<keyword evidence="9" id="KW-0479">Metal-binding</keyword>
<evidence type="ECO:0000256" key="10">
    <source>
        <dbReference type="ARBA" id="ARBA00022962"/>
    </source>
</evidence>
<reference evidence="19" key="1">
    <citation type="journal article" date="2023" name="bioRxiv">
        <title>Improved chromosome-level genome assembly for marigold (Tagetes erecta).</title>
        <authorList>
            <person name="Jiang F."/>
            <person name="Yuan L."/>
            <person name="Wang S."/>
            <person name="Wang H."/>
            <person name="Xu D."/>
            <person name="Wang A."/>
            <person name="Fan W."/>
        </authorList>
    </citation>
    <scope>NUCLEOTIDE SEQUENCE</scope>
    <source>
        <strain evidence="19">WSJ</strain>
        <tissue evidence="19">Leaf</tissue>
    </source>
</reference>
<dbReference type="PANTHER" id="PTHR11938:SF133">
    <property type="entry name" value="GLUTAMATE SYNTHASE (NADH)"/>
    <property type="match status" value="1"/>
</dbReference>
<keyword evidence="12" id="KW-0408">Iron</keyword>
<evidence type="ECO:0000256" key="15">
    <source>
        <dbReference type="ARBA" id="ARBA00023291"/>
    </source>
</evidence>
<evidence type="ECO:0000256" key="1">
    <source>
        <dbReference type="ARBA" id="ARBA00001917"/>
    </source>
</evidence>
<dbReference type="GO" id="GO:0051538">
    <property type="term" value="F:3 iron, 4 sulfur cluster binding"/>
    <property type="evidence" value="ECO:0007669"/>
    <property type="project" value="UniProtKB-KW"/>
</dbReference>
<evidence type="ECO:0000256" key="3">
    <source>
        <dbReference type="ARBA" id="ARBA00004802"/>
    </source>
</evidence>
<evidence type="ECO:0000256" key="13">
    <source>
        <dbReference type="ARBA" id="ARBA00023014"/>
    </source>
</evidence>
<evidence type="ECO:0000256" key="9">
    <source>
        <dbReference type="ARBA" id="ARBA00022723"/>
    </source>
</evidence>
<dbReference type="PANTHER" id="PTHR11938">
    <property type="entry name" value="FAD NADPH DEHYDROGENASE/OXIDOREDUCTASE"/>
    <property type="match status" value="1"/>
</dbReference>
<evidence type="ECO:0000256" key="17">
    <source>
        <dbReference type="ARBA" id="ARBA00039085"/>
    </source>
</evidence>
<evidence type="ECO:0000256" key="2">
    <source>
        <dbReference type="ARBA" id="ARBA00001927"/>
    </source>
</evidence>
<evidence type="ECO:0000256" key="11">
    <source>
        <dbReference type="ARBA" id="ARBA00023002"/>
    </source>
</evidence>
<evidence type="ECO:0000256" key="14">
    <source>
        <dbReference type="ARBA" id="ARBA00023164"/>
    </source>
</evidence>
<evidence type="ECO:0000256" key="6">
    <source>
        <dbReference type="ARBA" id="ARBA00022605"/>
    </source>
</evidence>
<keyword evidence="20" id="KW-1185">Reference proteome</keyword>
<evidence type="ECO:0000256" key="12">
    <source>
        <dbReference type="ARBA" id="ARBA00023004"/>
    </source>
</evidence>
<evidence type="ECO:0000259" key="18">
    <source>
        <dbReference type="Pfam" id="PF00310"/>
    </source>
</evidence>
<dbReference type="Proteomes" id="UP001229421">
    <property type="component" value="Unassembled WGS sequence"/>
</dbReference>
<dbReference type="Pfam" id="PF00310">
    <property type="entry name" value="GATase_2"/>
    <property type="match status" value="3"/>
</dbReference>
<comment type="caution">
    <text evidence="19">The sequence shown here is derived from an EMBL/GenBank/DDBJ whole genome shotgun (WGS) entry which is preliminary data.</text>
</comment>
<evidence type="ECO:0000313" key="19">
    <source>
        <dbReference type="EMBL" id="KAK1433384.1"/>
    </source>
</evidence>
<dbReference type="GO" id="GO:0046872">
    <property type="term" value="F:metal ion binding"/>
    <property type="evidence" value="ECO:0007669"/>
    <property type="project" value="UniProtKB-KW"/>
</dbReference>
<gene>
    <name evidence="19" type="ORF">QVD17_10294</name>
</gene>
<dbReference type="InterPro" id="IPR029055">
    <property type="entry name" value="Ntn_hydrolases_N"/>
</dbReference>
<dbReference type="AlphaFoldDB" id="A0AAD8P5T6"/>
<feature type="domain" description="Glutamine amidotransferase type-2" evidence="18">
    <location>
        <begin position="284"/>
        <end position="343"/>
    </location>
</feature>
<dbReference type="SUPFAM" id="SSF56235">
    <property type="entry name" value="N-terminal nucleophile aminohydrolases (Ntn hydrolases)"/>
    <property type="match status" value="2"/>
</dbReference>
<evidence type="ECO:0000256" key="5">
    <source>
        <dbReference type="ARBA" id="ARBA00009716"/>
    </source>
</evidence>